<dbReference type="SMART" id="SM00369">
    <property type="entry name" value="LRR_TYP"/>
    <property type="match status" value="2"/>
</dbReference>
<dbReference type="GO" id="GO:0005737">
    <property type="term" value="C:cytoplasm"/>
    <property type="evidence" value="ECO:0007669"/>
    <property type="project" value="TreeGrafter"/>
</dbReference>
<dbReference type="PANTHER" id="PTHR48051:SF54">
    <property type="entry name" value="LEUCINE-RICH REPEAT-CONTAINING PROTEIN"/>
    <property type="match status" value="1"/>
</dbReference>
<feature type="compositionally biased region" description="Polar residues" evidence="3">
    <location>
        <begin position="17"/>
        <end position="26"/>
    </location>
</feature>
<comment type="caution">
    <text evidence="4">The sequence shown here is derived from an EMBL/GenBank/DDBJ whole genome shotgun (WGS) entry which is preliminary data.</text>
</comment>
<evidence type="ECO:0000256" key="3">
    <source>
        <dbReference type="SAM" id="MobiDB-lite"/>
    </source>
</evidence>
<dbReference type="PANTHER" id="PTHR48051">
    <property type="match status" value="1"/>
</dbReference>
<reference evidence="5" key="1">
    <citation type="journal article" date="2014" name="Genome Announc.">
        <title>Genome sequence and annotation of Acremonium chrysogenum, producer of the beta-lactam antibiotic cephalosporin C.</title>
        <authorList>
            <person name="Terfehr D."/>
            <person name="Dahlmann T.A."/>
            <person name="Specht T."/>
            <person name="Zadra I."/>
            <person name="Kuernsteiner H."/>
            <person name="Kueck U."/>
        </authorList>
    </citation>
    <scope>NUCLEOTIDE SEQUENCE [LARGE SCALE GENOMIC DNA]</scope>
    <source>
        <strain evidence="5">ATCC 11550 / CBS 779.69 / DSM 880 / IAM 14645 / JCM 23072 / IMI 49137</strain>
    </source>
</reference>
<keyword evidence="5" id="KW-1185">Reference proteome</keyword>
<keyword evidence="2" id="KW-0677">Repeat</keyword>
<gene>
    <name evidence="4" type="ORF">ACRE_016250</name>
</gene>
<sequence length="526" mass="59108">MASDEPSLPRLPAVSWDEQTQSFSNNPRKRGRMPRRASTVSFNSSDPAVFSSDDDPALDNYVEGRRKKRYVGTWFQQQPAGSSDSTFSEAAMQPKAKRTLARQFDSGVFLGSDGTDDDDMLDLDIPTRPKLPQLDRAAAVVPRVSESERRLREKIEQCLENGDETIDFWSMDLEELSNETVTPLSQFTCIPQVTKDVAFEQKEPEIRLYLAQNRLTRLPGALFDVTYLTTLSLRGNQLEEVPPAIGRLCNLQELNISQNRLRHLPIEILDLLDTDCKLQSLIVHPNPFLKPKQKDEISEMAREHASVRIHDGRDGDEEPVMTAPRLVSRRLGRSPVQVSDSSGRVVSSFRLPAQPTSERLEVEALFEKCVEKCDRPKGARGVPSLVEAVMRSCYKSEHLGEFERFMPEELCHLGELFDRAVRQKESGGLTCSGCGVSMVVAVLEWVEWRNINTLRKSVSQVMERRAEDSVIGFAEVPGLYQLDPLSEIEEEQVIPFVRRACSTRCGPGGEDSGYGTSRRSGEMTVL</sequence>
<dbReference type="STRING" id="857340.A0A086TDN0"/>
<dbReference type="InterPro" id="IPR003591">
    <property type="entry name" value="Leu-rich_rpt_typical-subtyp"/>
</dbReference>
<dbReference type="HOGENOM" id="CLU_027499_1_0_1"/>
<protein>
    <submittedName>
        <fullName evidence="4">Plant intracellular Ras-group-related LRR protein-like protein</fullName>
    </submittedName>
</protein>
<dbReference type="OrthoDB" id="1517790at2759"/>
<name>A0A086TDN0_HAPC1</name>
<dbReference type="EMBL" id="JPKY01000009">
    <property type="protein sequence ID" value="KFH47462.1"/>
    <property type="molecule type" value="Genomic_DNA"/>
</dbReference>
<dbReference type="PROSITE" id="PS51450">
    <property type="entry name" value="LRR"/>
    <property type="match status" value="1"/>
</dbReference>
<organism evidence="4 5">
    <name type="scientific">Hapsidospora chrysogenum (strain ATCC 11550 / CBS 779.69 / DSM 880 / IAM 14645 / JCM 23072 / IMI 49137)</name>
    <name type="common">Acremonium chrysogenum</name>
    <dbReference type="NCBI Taxonomy" id="857340"/>
    <lineage>
        <taxon>Eukaryota</taxon>
        <taxon>Fungi</taxon>
        <taxon>Dikarya</taxon>
        <taxon>Ascomycota</taxon>
        <taxon>Pezizomycotina</taxon>
        <taxon>Sordariomycetes</taxon>
        <taxon>Hypocreomycetidae</taxon>
        <taxon>Hypocreales</taxon>
        <taxon>Bionectriaceae</taxon>
        <taxon>Hapsidospora</taxon>
    </lineage>
</organism>
<proteinExistence type="predicted"/>
<dbReference type="Gene3D" id="3.80.10.10">
    <property type="entry name" value="Ribonuclease Inhibitor"/>
    <property type="match status" value="1"/>
</dbReference>
<dbReference type="Pfam" id="PF13855">
    <property type="entry name" value="LRR_8"/>
    <property type="match status" value="1"/>
</dbReference>
<dbReference type="InterPro" id="IPR050216">
    <property type="entry name" value="LRR_domain-containing"/>
</dbReference>
<dbReference type="InterPro" id="IPR001611">
    <property type="entry name" value="Leu-rich_rpt"/>
</dbReference>
<evidence type="ECO:0000256" key="1">
    <source>
        <dbReference type="ARBA" id="ARBA00022614"/>
    </source>
</evidence>
<dbReference type="Proteomes" id="UP000029964">
    <property type="component" value="Unassembled WGS sequence"/>
</dbReference>
<evidence type="ECO:0000256" key="2">
    <source>
        <dbReference type="ARBA" id="ARBA00022737"/>
    </source>
</evidence>
<accession>A0A086TDN0</accession>
<dbReference type="AlphaFoldDB" id="A0A086TDN0"/>
<dbReference type="InterPro" id="IPR032675">
    <property type="entry name" value="LRR_dom_sf"/>
</dbReference>
<evidence type="ECO:0000313" key="5">
    <source>
        <dbReference type="Proteomes" id="UP000029964"/>
    </source>
</evidence>
<keyword evidence="1" id="KW-0433">Leucine-rich repeat</keyword>
<feature type="region of interest" description="Disordered" evidence="3">
    <location>
        <begin position="506"/>
        <end position="526"/>
    </location>
</feature>
<dbReference type="SUPFAM" id="SSF52075">
    <property type="entry name" value="Outer arm dynein light chain 1"/>
    <property type="match status" value="1"/>
</dbReference>
<evidence type="ECO:0000313" key="4">
    <source>
        <dbReference type="EMBL" id="KFH47462.1"/>
    </source>
</evidence>
<feature type="region of interest" description="Disordered" evidence="3">
    <location>
        <begin position="1"/>
        <end position="56"/>
    </location>
</feature>